<keyword evidence="6" id="KW-1185">Reference proteome</keyword>
<dbReference type="SUPFAM" id="SSF56300">
    <property type="entry name" value="Metallo-dependent phosphatases"/>
    <property type="match status" value="1"/>
</dbReference>
<evidence type="ECO:0000313" key="5">
    <source>
        <dbReference type="EMBL" id="MDG4945346.1"/>
    </source>
</evidence>
<feature type="chain" id="PRO_5041012069" evidence="2">
    <location>
        <begin position="20"/>
        <end position="516"/>
    </location>
</feature>
<keyword evidence="2" id="KW-0547">Nucleotide-binding</keyword>
<accession>A0A9X4RU64</accession>
<evidence type="ECO:0000256" key="2">
    <source>
        <dbReference type="RuleBase" id="RU362119"/>
    </source>
</evidence>
<keyword evidence="2" id="KW-0378">Hydrolase</keyword>
<dbReference type="SUPFAM" id="SSF55816">
    <property type="entry name" value="5'-nucleotidase (syn. UDP-sugar hydrolase), C-terminal domain"/>
    <property type="match status" value="1"/>
</dbReference>
<comment type="caution">
    <text evidence="5">The sequence shown here is derived from an EMBL/GenBank/DDBJ whole genome shotgun (WGS) entry which is preliminary data.</text>
</comment>
<dbReference type="EMBL" id="JANCMU010000001">
    <property type="protein sequence ID" value="MDG4945346.1"/>
    <property type="molecule type" value="Genomic_DNA"/>
</dbReference>
<dbReference type="RefSeq" id="WP_304419993.1">
    <property type="nucleotide sequence ID" value="NZ_JANCMU010000001.1"/>
</dbReference>
<dbReference type="InterPro" id="IPR006179">
    <property type="entry name" value="5_nucleotidase/apyrase"/>
</dbReference>
<feature type="domain" description="5'-Nucleotidase C-terminal" evidence="4">
    <location>
        <begin position="352"/>
        <end position="474"/>
    </location>
</feature>
<dbReference type="GO" id="GO:0008253">
    <property type="term" value="F:5'-nucleotidase activity"/>
    <property type="evidence" value="ECO:0007669"/>
    <property type="project" value="TreeGrafter"/>
</dbReference>
<gene>
    <name evidence="5" type="ORF">NMK71_02880</name>
</gene>
<dbReference type="AlphaFoldDB" id="A0A9X4RU64"/>
<dbReference type="PANTHER" id="PTHR11575">
    <property type="entry name" value="5'-NUCLEOTIDASE-RELATED"/>
    <property type="match status" value="1"/>
</dbReference>
<reference evidence="5" key="1">
    <citation type="submission" date="2022-07" db="EMBL/GenBank/DDBJ databases">
        <title>Description and genome-wide analysis of Profundicola chukchiensis gen. nov., sp. nov., marine bacteria isolated from bottom sediments of the Chukchi Sea.</title>
        <authorList>
            <person name="Romanenko L."/>
            <person name="Otstavnykh N."/>
            <person name="Kurilenko V."/>
            <person name="Eremeev V."/>
            <person name="Velansky P."/>
            <person name="Mikhailov V."/>
            <person name="Isaeva M."/>
        </authorList>
    </citation>
    <scope>NUCLEOTIDE SEQUENCE</scope>
    <source>
        <strain evidence="5">KMM 9713</strain>
    </source>
</reference>
<sequence>MKRISLLTFLSFLIFSACSTQQVVQNQTSSSTDDGIFELTLVQINDVYEITALNNGKEGGLARVATIKDREKAKNPNTFMLMAGDFLSPSVFNSLKHNDQRIRGAQMIDALNAAGLDFAGLGNHEFDIKESEFQDRLNESNFTWISSNTFHYNDHTFSPFHKVLSDGNKEYIPEEVILDLKDEDGTEVKIGIFSILLPFNKADYVAYKDVFKTAQEKYDMLSQTCDAVIALTHLNMDDDIKLAEQIPGLALIIGGHEHDSRFKVVGEVPITKAHANARTVYINKLKIDKNNNTRQATLDLVKMDESIPLQAKTKAVVDKWMKIAADSYATIGFDAMKIVLEEGEPFDVLEASIRHHPTNFSKAVVKAMEKAAPKAQAVVINSGSMRLDDMMYPPVSEYDILRAMPYGGKIVEADVTGDLLTQVLDAGMSNITEGGFLQFSEHITKDGNQWKMNGKKIEDNQVYRVGFADFLMLGLEANLGFLNKNNPKVKKVYPDESDALHPKNDLRRALIQYLRK</sequence>
<name>A0A9X4RU64_9FLAO</name>
<dbReference type="PANTHER" id="PTHR11575:SF24">
    <property type="entry name" value="5'-NUCLEOTIDASE"/>
    <property type="match status" value="1"/>
</dbReference>
<feature type="signal peptide" evidence="2">
    <location>
        <begin position="1"/>
        <end position="19"/>
    </location>
</feature>
<dbReference type="GO" id="GO:0000166">
    <property type="term" value="F:nucleotide binding"/>
    <property type="evidence" value="ECO:0007669"/>
    <property type="project" value="UniProtKB-KW"/>
</dbReference>
<dbReference type="InterPro" id="IPR029052">
    <property type="entry name" value="Metallo-depent_PP-like"/>
</dbReference>
<dbReference type="InterPro" id="IPR036907">
    <property type="entry name" value="5'-Nucleotdase_C_sf"/>
</dbReference>
<dbReference type="GO" id="GO:0030288">
    <property type="term" value="C:outer membrane-bounded periplasmic space"/>
    <property type="evidence" value="ECO:0007669"/>
    <property type="project" value="TreeGrafter"/>
</dbReference>
<evidence type="ECO:0000259" key="3">
    <source>
        <dbReference type="Pfam" id="PF00149"/>
    </source>
</evidence>
<dbReference type="Pfam" id="PF02872">
    <property type="entry name" value="5_nucleotid_C"/>
    <property type="match status" value="1"/>
</dbReference>
<proteinExistence type="inferred from homology"/>
<feature type="domain" description="Calcineurin-like phosphoesterase" evidence="3">
    <location>
        <begin position="40"/>
        <end position="259"/>
    </location>
</feature>
<dbReference type="Pfam" id="PF00149">
    <property type="entry name" value="Metallophos"/>
    <property type="match status" value="1"/>
</dbReference>
<dbReference type="GO" id="GO:0009166">
    <property type="term" value="P:nucleotide catabolic process"/>
    <property type="evidence" value="ECO:0007669"/>
    <property type="project" value="InterPro"/>
</dbReference>
<comment type="similarity">
    <text evidence="2">Belongs to the 5'-nucleotidase family.</text>
</comment>
<organism evidence="5 6">
    <name type="scientific">Profundicola chukchiensis</name>
    <dbReference type="NCBI Taxonomy" id="2961959"/>
    <lineage>
        <taxon>Bacteria</taxon>
        <taxon>Pseudomonadati</taxon>
        <taxon>Bacteroidota</taxon>
        <taxon>Flavobacteriia</taxon>
        <taxon>Flavobacteriales</taxon>
        <taxon>Weeksellaceae</taxon>
        <taxon>Profundicola</taxon>
    </lineage>
</organism>
<evidence type="ECO:0000256" key="1">
    <source>
        <dbReference type="ARBA" id="ARBA00022729"/>
    </source>
</evidence>
<dbReference type="InterPro" id="IPR004843">
    <property type="entry name" value="Calcineurin-like_PHP"/>
</dbReference>
<dbReference type="Gene3D" id="3.90.780.10">
    <property type="entry name" value="5'-Nucleotidase, C-terminal domain"/>
    <property type="match status" value="1"/>
</dbReference>
<evidence type="ECO:0000259" key="4">
    <source>
        <dbReference type="Pfam" id="PF02872"/>
    </source>
</evidence>
<keyword evidence="1 2" id="KW-0732">Signal</keyword>
<evidence type="ECO:0000313" key="6">
    <source>
        <dbReference type="Proteomes" id="UP001152599"/>
    </source>
</evidence>
<dbReference type="GO" id="GO:0008768">
    <property type="term" value="F:UDP-sugar diphosphatase activity"/>
    <property type="evidence" value="ECO:0007669"/>
    <property type="project" value="TreeGrafter"/>
</dbReference>
<dbReference type="PRINTS" id="PR01607">
    <property type="entry name" value="APYRASEFAMLY"/>
</dbReference>
<dbReference type="Proteomes" id="UP001152599">
    <property type="component" value="Unassembled WGS sequence"/>
</dbReference>
<dbReference type="InterPro" id="IPR008334">
    <property type="entry name" value="5'-Nucleotdase_C"/>
</dbReference>
<dbReference type="PROSITE" id="PS51257">
    <property type="entry name" value="PROKAR_LIPOPROTEIN"/>
    <property type="match status" value="1"/>
</dbReference>
<protein>
    <submittedName>
        <fullName evidence="5">Bifunctional metallophosphatase/5'-nucleotidase</fullName>
    </submittedName>
</protein>
<dbReference type="Gene3D" id="3.60.21.10">
    <property type="match status" value="1"/>
</dbReference>